<evidence type="ECO:0000256" key="5">
    <source>
        <dbReference type="ARBA" id="ARBA00022833"/>
    </source>
</evidence>
<dbReference type="PANTHER" id="PTHR23235:SF120">
    <property type="entry name" value="KRUPPEL-LIKE FACTOR 15"/>
    <property type="match status" value="1"/>
</dbReference>
<gene>
    <name evidence="9" type="ORF">BDK51DRAFT_11832</name>
</gene>
<keyword evidence="6" id="KW-0539">Nucleus</keyword>
<proteinExistence type="predicted"/>
<dbReference type="OrthoDB" id="8922241at2759"/>
<evidence type="ECO:0000256" key="6">
    <source>
        <dbReference type="ARBA" id="ARBA00023242"/>
    </source>
</evidence>
<evidence type="ECO:0000256" key="1">
    <source>
        <dbReference type="ARBA" id="ARBA00004123"/>
    </source>
</evidence>
<keyword evidence="10" id="KW-1185">Reference proteome</keyword>
<evidence type="ECO:0000256" key="2">
    <source>
        <dbReference type="ARBA" id="ARBA00022723"/>
    </source>
</evidence>
<evidence type="ECO:0000259" key="8">
    <source>
        <dbReference type="PROSITE" id="PS50157"/>
    </source>
</evidence>
<feature type="domain" description="C2H2-type" evidence="8">
    <location>
        <begin position="1"/>
        <end position="28"/>
    </location>
</feature>
<dbReference type="Pfam" id="PF00096">
    <property type="entry name" value="zf-C2H2"/>
    <property type="match status" value="2"/>
</dbReference>
<evidence type="ECO:0000256" key="7">
    <source>
        <dbReference type="PROSITE-ProRule" id="PRU00042"/>
    </source>
</evidence>
<keyword evidence="5" id="KW-0862">Zinc</keyword>
<keyword evidence="3" id="KW-0677">Repeat</keyword>
<dbReference type="InterPro" id="IPR036236">
    <property type="entry name" value="Znf_C2H2_sf"/>
</dbReference>
<feature type="domain" description="C2H2-type" evidence="8">
    <location>
        <begin position="29"/>
        <end position="54"/>
    </location>
</feature>
<organism evidence="9 10">
    <name type="scientific">Blyttiomyces helicus</name>
    <dbReference type="NCBI Taxonomy" id="388810"/>
    <lineage>
        <taxon>Eukaryota</taxon>
        <taxon>Fungi</taxon>
        <taxon>Fungi incertae sedis</taxon>
        <taxon>Chytridiomycota</taxon>
        <taxon>Chytridiomycota incertae sedis</taxon>
        <taxon>Chytridiomycetes</taxon>
        <taxon>Chytridiomycetes incertae sedis</taxon>
        <taxon>Blyttiomyces</taxon>
    </lineage>
</organism>
<dbReference type="FunFam" id="3.30.160.60:FF:000145">
    <property type="entry name" value="Zinc finger protein 574"/>
    <property type="match status" value="2"/>
</dbReference>
<protein>
    <recommendedName>
        <fullName evidence="8">C2H2-type domain-containing protein</fullName>
    </recommendedName>
</protein>
<sequence length="54" mass="6201">YMCGICATPFSRKHDLKRHTRLHLGIRPFVCLVCDKAFSRQDALNRHTAADVCK</sequence>
<feature type="non-terminal residue" evidence="9">
    <location>
        <position position="54"/>
    </location>
</feature>
<dbReference type="AlphaFoldDB" id="A0A4P9WNX4"/>
<evidence type="ECO:0000313" key="10">
    <source>
        <dbReference type="Proteomes" id="UP000269721"/>
    </source>
</evidence>
<name>A0A4P9WNX4_9FUNG</name>
<dbReference type="GO" id="GO:0000981">
    <property type="term" value="F:DNA-binding transcription factor activity, RNA polymerase II-specific"/>
    <property type="evidence" value="ECO:0007669"/>
    <property type="project" value="TreeGrafter"/>
</dbReference>
<dbReference type="PROSITE" id="PS00028">
    <property type="entry name" value="ZINC_FINGER_C2H2_1"/>
    <property type="match status" value="1"/>
</dbReference>
<reference evidence="10" key="1">
    <citation type="journal article" date="2018" name="Nat. Microbiol.">
        <title>Leveraging single-cell genomics to expand the fungal tree of life.</title>
        <authorList>
            <person name="Ahrendt S.R."/>
            <person name="Quandt C.A."/>
            <person name="Ciobanu D."/>
            <person name="Clum A."/>
            <person name="Salamov A."/>
            <person name="Andreopoulos B."/>
            <person name="Cheng J.F."/>
            <person name="Woyke T."/>
            <person name="Pelin A."/>
            <person name="Henrissat B."/>
            <person name="Reynolds N.K."/>
            <person name="Benny G.L."/>
            <person name="Smith M.E."/>
            <person name="James T.Y."/>
            <person name="Grigoriev I.V."/>
        </authorList>
    </citation>
    <scope>NUCLEOTIDE SEQUENCE [LARGE SCALE GENOMIC DNA]</scope>
</reference>
<dbReference type="GO" id="GO:0005634">
    <property type="term" value="C:nucleus"/>
    <property type="evidence" value="ECO:0007669"/>
    <property type="project" value="UniProtKB-SubCell"/>
</dbReference>
<dbReference type="EMBL" id="KZ994045">
    <property type="protein sequence ID" value="RKO93995.1"/>
    <property type="molecule type" value="Genomic_DNA"/>
</dbReference>
<dbReference type="InterPro" id="IPR013087">
    <property type="entry name" value="Znf_C2H2_type"/>
</dbReference>
<dbReference type="GO" id="GO:0000978">
    <property type="term" value="F:RNA polymerase II cis-regulatory region sequence-specific DNA binding"/>
    <property type="evidence" value="ECO:0007669"/>
    <property type="project" value="TreeGrafter"/>
</dbReference>
<keyword evidence="4 7" id="KW-0863">Zinc-finger</keyword>
<evidence type="ECO:0000256" key="4">
    <source>
        <dbReference type="ARBA" id="ARBA00022771"/>
    </source>
</evidence>
<evidence type="ECO:0000256" key="3">
    <source>
        <dbReference type="ARBA" id="ARBA00022737"/>
    </source>
</evidence>
<dbReference type="Gene3D" id="3.30.160.60">
    <property type="entry name" value="Classic Zinc Finger"/>
    <property type="match status" value="2"/>
</dbReference>
<dbReference type="Proteomes" id="UP000269721">
    <property type="component" value="Unassembled WGS sequence"/>
</dbReference>
<comment type="subcellular location">
    <subcellularLocation>
        <location evidence="1">Nucleus</location>
    </subcellularLocation>
</comment>
<keyword evidence="2" id="KW-0479">Metal-binding</keyword>
<dbReference type="PANTHER" id="PTHR23235">
    <property type="entry name" value="KRUEPPEL-LIKE TRANSCRIPTION FACTOR"/>
    <property type="match status" value="1"/>
</dbReference>
<feature type="non-terminal residue" evidence="9">
    <location>
        <position position="1"/>
    </location>
</feature>
<dbReference type="SMART" id="SM00355">
    <property type="entry name" value="ZnF_C2H2"/>
    <property type="match status" value="2"/>
</dbReference>
<dbReference type="PROSITE" id="PS50157">
    <property type="entry name" value="ZINC_FINGER_C2H2_2"/>
    <property type="match status" value="2"/>
</dbReference>
<dbReference type="GO" id="GO:0008270">
    <property type="term" value="F:zinc ion binding"/>
    <property type="evidence" value="ECO:0007669"/>
    <property type="project" value="UniProtKB-KW"/>
</dbReference>
<evidence type="ECO:0000313" key="9">
    <source>
        <dbReference type="EMBL" id="RKO93995.1"/>
    </source>
</evidence>
<dbReference type="SUPFAM" id="SSF57667">
    <property type="entry name" value="beta-beta-alpha zinc fingers"/>
    <property type="match status" value="1"/>
</dbReference>
<accession>A0A4P9WNX4</accession>